<keyword evidence="2" id="KW-1185">Reference proteome</keyword>
<organism evidence="1 2">
    <name type="scientific">Edhazardia aedis (strain USNM 41457)</name>
    <name type="common">Microsporidian parasite</name>
    <dbReference type="NCBI Taxonomy" id="1003232"/>
    <lineage>
        <taxon>Eukaryota</taxon>
        <taxon>Fungi</taxon>
        <taxon>Fungi incertae sedis</taxon>
        <taxon>Microsporidia</taxon>
        <taxon>Edhazardia</taxon>
    </lineage>
</organism>
<dbReference type="Proteomes" id="UP000003163">
    <property type="component" value="Unassembled WGS sequence"/>
</dbReference>
<dbReference type="EMBL" id="AFBI03000031">
    <property type="protein sequence ID" value="EJW03744.1"/>
    <property type="molecule type" value="Genomic_DNA"/>
</dbReference>
<dbReference type="OrthoDB" id="10640594at2759"/>
<evidence type="ECO:0000313" key="2">
    <source>
        <dbReference type="Proteomes" id="UP000003163"/>
    </source>
</evidence>
<name>J9D8A5_EDHAE</name>
<dbReference type="HOGENOM" id="CLU_1695435_0_0_1"/>
<accession>J9D8A5</accession>
<sequence>MNKNNVFKVMPNPIKSDFVFVYSWGYWSGKTHFTKLYFPDHVVYRDITNCDFVELATGKKIFYNCNDLPFLKHMSQFHKGNVRVYILDYDGRALRWLKTFCQVHGLKEKKPPVPIDKSWLKRLFRLLNIPVEYIPFIFDDRVFCEKEMKLSKLIL</sequence>
<reference evidence="1 2" key="1">
    <citation type="submission" date="2011-08" db="EMBL/GenBank/DDBJ databases">
        <authorList>
            <person name="Liu Z.J."/>
            <person name="Shi F.L."/>
            <person name="Lu J.Q."/>
            <person name="Li M."/>
            <person name="Wang Z.L."/>
        </authorList>
    </citation>
    <scope>NUCLEOTIDE SEQUENCE [LARGE SCALE GENOMIC DNA]</scope>
    <source>
        <strain evidence="1 2">USNM 41457</strain>
    </source>
</reference>
<gene>
    <name evidence="1" type="ORF">EDEG_01939</name>
</gene>
<dbReference type="InParanoid" id="J9D8A5"/>
<reference evidence="2" key="2">
    <citation type="submission" date="2015-07" db="EMBL/GenBank/DDBJ databases">
        <title>Contrasting host-pathogen interactions and genome evolution in two generalist and specialist microsporidian pathogens of mosquitoes.</title>
        <authorList>
            <consortium name="The Broad Institute Genomics Platform"/>
            <consortium name="The Broad Institute Genome Sequencing Center for Infectious Disease"/>
            <person name="Cuomo C.A."/>
            <person name="Sanscrainte N.D."/>
            <person name="Goldberg J.M."/>
            <person name="Heiman D."/>
            <person name="Young S."/>
            <person name="Zeng Q."/>
            <person name="Becnel J.J."/>
            <person name="Birren B.W."/>
        </authorList>
    </citation>
    <scope>NUCLEOTIDE SEQUENCE [LARGE SCALE GENOMIC DNA]</scope>
    <source>
        <strain evidence="2">USNM 41457</strain>
    </source>
</reference>
<dbReference type="VEuPathDB" id="MicrosporidiaDB:EDEG_01939"/>
<proteinExistence type="predicted"/>
<protein>
    <submittedName>
        <fullName evidence="1">Uncharacterized protein</fullName>
    </submittedName>
</protein>
<evidence type="ECO:0000313" key="1">
    <source>
        <dbReference type="EMBL" id="EJW03744.1"/>
    </source>
</evidence>
<comment type="caution">
    <text evidence="1">The sequence shown here is derived from an EMBL/GenBank/DDBJ whole genome shotgun (WGS) entry which is preliminary data.</text>
</comment>
<dbReference type="AlphaFoldDB" id="J9D8A5"/>